<organism evidence="2 3">
    <name type="scientific">Clostridium tarantellae</name>
    <dbReference type="NCBI Taxonomy" id="39493"/>
    <lineage>
        <taxon>Bacteria</taxon>
        <taxon>Bacillati</taxon>
        <taxon>Bacillota</taxon>
        <taxon>Clostridia</taxon>
        <taxon>Eubacteriales</taxon>
        <taxon>Clostridiaceae</taxon>
        <taxon>Clostridium</taxon>
    </lineage>
</organism>
<comment type="caution">
    <text evidence="2">The sequence shown here is derived from an EMBL/GenBank/DDBJ whole genome shotgun (WGS) entry which is preliminary data.</text>
</comment>
<dbReference type="EMBL" id="WHJC01000068">
    <property type="protein sequence ID" value="MPQ43448.1"/>
    <property type="molecule type" value="Genomic_DNA"/>
</dbReference>
<protein>
    <submittedName>
        <fullName evidence="2">tRNA 2-thiocytidine biosynthesis protein TtcA</fullName>
    </submittedName>
</protein>
<dbReference type="InterPro" id="IPR014729">
    <property type="entry name" value="Rossmann-like_a/b/a_fold"/>
</dbReference>
<evidence type="ECO:0000313" key="2">
    <source>
        <dbReference type="EMBL" id="MPQ43448.1"/>
    </source>
</evidence>
<dbReference type="Pfam" id="PF01171">
    <property type="entry name" value="ATP_bind_3"/>
    <property type="match status" value="1"/>
</dbReference>
<reference evidence="2 3" key="1">
    <citation type="submission" date="2019-10" db="EMBL/GenBank/DDBJ databases">
        <title>The Genome Sequence of Clostridium tarantellae Isolated from Fish Brain.</title>
        <authorList>
            <person name="Bano L."/>
            <person name="Kiel M."/>
            <person name="Sales G."/>
            <person name="Doxey A.C."/>
            <person name="Mansfield M.J."/>
            <person name="Schiavone M."/>
            <person name="Rossetto O."/>
            <person name="Pirazzini M."/>
            <person name="Dobrindt U."/>
            <person name="Montecucco C."/>
        </authorList>
    </citation>
    <scope>NUCLEOTIDE SEQUENCE [LARGE SCALE GENOMIC DNA]</scope>
    <source>
        <strain evidence="2 3">DSM 3997</strain>
    </source>
</reference>
<dbReference type="Proteomes" id="UP000430345">
    <property type="component" value="Unassembled WGS sequence"/>
</dbReference>
<proteinExistence type="predicted"/>
<name>A0A6I1MLY8_9CLOT</name>
<dbReference type="AlphaFoldDB" id="A0A6I1MLY8"/>
<feature type="domain" description="tRNA(Ile)-lysidine/2-thiocytidine synthase N-terminal" evidence="1">
    <location>
        <begin position="55"/>
        <end position="218"/>
    </location>
</feature>
<dbReference type="PANTHER" id="PTHR43686">
    <property type="entry name" value="SULFURTRANSFERASE-RELATED"/>
    <property type="match status" value="1"/>
</dbReference>
<sequence>MSGIAGEGCEILVPFNERKSLQDIERSLVKTYRKHVWSKFIKAIKDYKLVEEGDKVAVAISGGKDSLIMAKLFQELKRHGQINFDLEFIAMDPGYHPHIKELLIDNCNYLNIPIHIYESGIFEVVDRIAKDYPCYMCARMRRGSLYAKAKELGCNKMALGHHFNDVIETTMLNILYAGNFKTMLPKLKSSNFQGMELIRPLYYIEEKYIKRWVQNAGIWPLNCACMVAAKKIGNKRFEIKDFIEEFKLKFNDVDKSIFRAAENVSIDSILGWDIDGKDYSYLDFYDEESLLFSVGQLKQDMFAKEAIINEKRKIAKNLIGILADEVIAEKTGLTLKDIASLKN</sequence>
<dbReference type="PANTHER" id="PTHR43686:SF1">
    <property type="entry name" value="AMINOTRAN_5 DOMAIN-CONTAINING PROTEIN"/>
    <property type="match status" value="1"/>
</dbReference>
<dbReference type="CDD" id="cd24138">
    <property type="entry name" value="TtcA-like"/>
    <property type="match status" value="1"/>
</dbReference>
<dbReference type="Gene3D" id="3.40.50.620">
    <property type="entry name" value="HUPs"/>
    <property type="match status" value="1"/>
</dbReference>
<accession>A0A6I1MLY8</accession>
<evidence type="ECO:0000313" key="3">
    <source>
        <dbReference type="Proteomes" id="UP000430345"/>
    </source>
</evidence>
<dbReference type="OrthoDB" id="9801054at2"/>
<gene>
    <name evidence="2" type="ORF">GBZ86_06705</name>
</gene>
<dbReference type="InterPro" id="IPR011063">
    <property type="entry name" value="TilS/TtcA_N"/>
</dbReference>
<dbReference type="SUPFAM" id="SSF52402">
    <property type="entry name" value="Adenine nucleotide alpha hydrolases-like"/>
    <property type="match status" value="1"/>
</dbReference>
<evidence type="ECO:0000259" key="1">
    <source>
        <dbReference type="Pfam" id="PF01171"/>
    </source>
</evidence>
<keyword evidence="3" id="KW-1185">Reference proteome</keyword>